<dbReference type="SUPFAM" id="SSF48371">
    <property type="entry name" value="ARM repeat"/>
    <property type="match status" value="1"/>
</dbReference>
<feature type="region of interest" description="Disordered" evidence="1">
    <location>
        <begin position="218"/>
        <end position="361"/>
    </location>
</feature>
<feature type="compositionally biased region" description="Gly residues" evidence="1">
    <location>
        <begin position="16"/>
        <end position="25"/>
    </location>
</feature>
<evidence type="ECO:0000256" key="1">
    <source>
        <dbReference type="SAM" id="MobiDB-lite"/>
    </source>
</evidence>
<accession>A0ABR3PSC9</accession>
<dbReference type="InterPro" id="IPR026003">
    <property type="entry name" value="Cohesin_HEAT"/>
</dbReference>
<dbReference type="PANTHER" id="PTHR21704:SF18">
    <property type="entry name" value="NIPPED-B-LIKE PROTEIN"/>
    <property type="match status" value="1"/>
</dbReference>
<evidence type="ECO:0000313" key="3">
    <source>
        <dbReference type="Proteomes" id="UP001565368"/>
    </source>
</evidence>
<organism evidence="2 3">
    <name type="scientific">Vanrija albida</name>
    <dbReference type="NCBI Taxonomy" id="181172"/>
    <lineage>
        <taxon>Eukaryota</taxon>
        <taxon>Fungi</taxon>
        <taxon>Dikarya</taxon>
        <taxon>Basidiomycota</taxon>
        <taxon>Agaricomycotina</taxon>
        <taxon>Tremellomycetes</taxon>
        <taxon>Trichosporonales</taxon>
        <taxon>Trichosporonaceae</taxon>
        <taxon>Vanrija</taxon>
    </lineage>
</organism>
<dbReference type="Proteomes" id="UP001565368">
    <property type="component" value="Unassembled WGS sequence"/>
</dbReference>
<feature type="region of interest" description="Disordered" evidence="1">
    <location>
        <begin position="372"/>
        <end position="391"/>
    </location>
</feature>
<reference evidence="2 3" key="1">
    <citation type="submission" date="2023-08" db="EMBL/GenBank/DDBJ databases">
        <title>Annotated Genome Sequence of Vanrija albida AlHP1.</title>
        <authorList>
            <person name="Herzog R."/>
        </authorList>
    </citation>
    <scope>NUCLEOTIDE SEQUENCE [LARGE SCALE GENOMIC DNA]</scope>
    <source>
        <strain evidence="2 3">AlHP1</strain>
    </source>
</reference>
<name>A0ABR3PSC9_9TREE</name>
<protein>
    <submittedName>
        <fullName evidence="2">Sister chromatid cohesion protein 2</fullName>
    </submittedName>
</protein>
<dbReference type="InterPro" id="IPR016024">
    <property type="entry name" value="ARM-type_fold"/>
</dbReference>
<gene>
    <name evidence="2" type="primary">SCC2_1</name>
    <name evidence="2" type="ORF">Q8F55_008989</name>
</gene>
<feature type="compositionally biased region" description="Low complexity" evidence="1">
    <location>
        <begin position="176"/>
        <end position="200"/>
    </location>
</feature>
<proteinExistence type="predicted"/>
<dbReference type="Gene3D" id="1.25.10.10">
    <property type="entry name" value="Leucine-rich Repeat Variant"/>
    <property type="match status" value="1"/>
</dbReference>
<feature type="compositionally biased region" description="Low complexity" evidence="1">
    <location>
        <begin position="291"/>
        <end position="304"/>
    </location>
</feature>
<dbReference type="RefSeq" id="XP_069205302.1">
    <property type="nucleotide sequence ID" value="XM_069357365.1"/>
</dbReference>
<dbReference type="Pfam" id="PF12765">
    <property type="entry name" value="Cohesin_HEAT"/>
    <property type="match status" value="1"/>
</dbReference>
<dbReference type="EMBL" id="JBBXJM010000007">
    <property type="protein sequence ID" value="KAL1405358.1"/>
    <property type="molecule type" value="Genomic_DNA"/>
</dbReference>
<dbReference type="PANTHER" id="PTHR21704">
    <property type="entry name" value="NIPPED-B-LIKE PROTEIN DELANGIN SCC2-RELATED"/>
    <property type="match status" value="1"/>
</dbReference>
<keyword evidence="3" id="KW-1185">Reference proteome</keyword>
<dbReference type="InterPro" id="IPR011989">
    <property type="entry name" value="ARM-like"/>
</dbReference>
<dbReference type="InterPro" id="IPR033031">
    <property type="entry name" value="Scc2/Nipped-B"/>
</dbReference>
<sequence length="1261" mass="136247">MAHQLPPNGGHLHWASGGGGSGTGTGTDQQSSLPPNVPSPYDDPATILRVYPLINYTPTARVAGHFAPHTVAYQPPASSSSLYPQYQAGFQRLDSLQTAEDLLARNDVLQRIAPMIQGSSYGNQPYTIQPPTQHAFPPQNAFPLATNGHSNPPLPPAPVPDFVNHRMMAYDFFPSTPTSSSSVQPPTPSSVAGSSPAPSARGDPEFFEQFIDRSYIDGTNGLRLNSPAPYTGPHTAPTSQSGWSKPSSVNVTPTHSRTGIKPETDESPDPLSLTGPSPSKKHKSSTDLRASPSPSKSRPSSVVVLIPTKRADLVDNDPSLRTLSDRARSTGSLHSTPALDNHESDEDDINWGDSRKVDTDGDYHMSHGAVDNQAQYLPTGGRTGERDQRSSYQKLQNLLEDIFEEQDSFAAEPSPEDVSNSRFFSGVSSDGAHALLSVDALNKVARYVSRLQHSKKRQRTKSDSGGIPWDAESILRILKMMEKIMREAEYANPFPDSGRHATGTSASPQKKKKGAKKAADEGGQEGTPEVDEADMLELENILAGMSTAASAALCCLVIMATDGLPKQLFSEDLLSLAVLTVRHSMDSVIFKVVEGLASESVNSNRLALVVNAEASAAANGRSRKADPLFKNGNISSIAQATCAAVPHIAGLLDRPDMSLSEELFTSTVYMAIGPVFVREPATRRGKKDGGNGPAWSVMKSLRTESLGCLRGAFAHYEDQRLWIIDMILQSLSKVQEQGSAQPHFQLSNGNSIHTLSALLLQLVQASSYGVGSRIRRLRRSAEASSEIPDPEKAQQGEIQILGEAFDAALRSTKTIAGHLVQKAGASKGNKSSSDTDFKAILDTFVADLLTVVYRPEWPAAPLFLNILSKIFIGALDNQRSTHEASAARAVAMDYLGDIAARLRALHQQIESKTKVPSLDEIIADANIDGMVALAKAQTTIQSFLSTASREDSMFVSSGEMSQMLWAQELDSAQRKIVSVLEKVVTEVVDEDEDAEAPGSQNASVNRDNLQIIAREIGLAIRKVWNPEDQLFEISDPHQADEALQASLAISRTRPLQGAFEPLLRGLSIAMNSTVVGLRSKAIRGLGSVVVADPDLLSQDSVRNALELGLSDSSPQVRDAAVDLVGKYVVQRSNLAVEYYPLIAERITDTGLGVRKRVIRLLRGIFEATEDHDTRIEICYQLLRAGAEDEDEGVQELAIKSLSDIIYPNTKFVAEETAGLLVDILGKFRSNESLESALQAVSCQCSPRLTWTDLSSVHQEWA</sequence>
<feature type="region of interest" description="Disordered" evidence="1">
    <location>
        <begin position="1"/>
        <end position="41"/>
    </location>
</feature>
<dbReference type="GeneID" id="95990032"/>
<evidence type="ECO:0000313" key="2">
    <source>
        <dbReference type="EMBL" id="KAL1405358.1"/>
    </source>
</evidence>
<comment type="caution">
    <text evidence="2">The sequence shown here is derived from an EMBL/GenBank/DDBJ whole genome shotgun (WGS) entry which is preliminary data.</text>
</comment>
<feature type="compositionally biased region" description="Polar residues" evidence="1">
    <location>
        <begin position="236"/>
        <end position="257"/>
    </location>
</feature>
<feature type="region of interest" description="Disordered" evidence="1">
    <location>
        <begin position="491"/>
        <end position="531"/>
    </location>
</feature>
<feature type="region of interest" description="Disordered" evidence="1">
    <location>
        <begin position="176"/>
        <end position="204"/>
    </location>
</feature>